<accession>A0A918KN74</accession>
<gene>
    <name evidence="1" type="ORF">GCM10010358_25730</name>
</gene>
<dbReference type="Proteomes" id="UP000619244">
    <property type="component" value="Unassembled WGS sequence"/>
</dbReference>
<evidence type="ECO:0000313" key="2">
    <source>
        <dbReference type="Proteomes" id="UP000619244"/>
    </source>
</evidence>
<dbReference type="EMBL" id="BMVU01000008">
    <property type="protein sequence ID" value="GGX70068.1"/>
    <property type="molecule type" value="Genomic_DNA"/>
</dbReference>
<organism evidence="1 2">
    <name type="scientific">Streptomyces minutiscleroticus</name>
    <dbReference type="NCBI Taxonomy" id="68238"/>
    <lineage>
        <taxon>Bacteria</taxon>
        <taxon>Bacillati</taxon>
        <taxon>Actinomycetota</taxon>
        <taxon>Actinomycetes</taxon>
        <taxon>Kitasatosporales</taxon>
        <taxon>Streptomycetaceae</taxon>
        <taxon>Streptomyces</taxon>
    </lineage>
</organism>
<comment type="caution">
    <text evidence="1">The sequence shown here is derived from an EMBL/GenBank/DDBJ whole genome shotgun (WGS) entry which is preliminary data.</text>
</comment>
<reference evidence="1" key="1">
    <citation type="journal article" date="2014" name="Int. J. Syst. Evol. Microbiol.">
        <title>Complete genome sequence of Corynebacterium casei LMG S-19264T (=DSM 44701T), isolated from a smear-ripened cheese.</title>
        <authorList>
            <consortium name="US DOE Joint Genome Institute (JGI-PGF)"/>
            <person name="Walter F."/>
            <person name="Albersmeier A."/>
            <person name="Kalinowski J."/>
            <person name="Ruckert C."/>
        </authorList>
    </citation>
    <scope>NUCLEOTIDE SEQUENCE</scope>
    <source>
        <strain evidence="1">JCM 4790</strain>
    </source>
</reference>
<proteinExistence type="predicted"/>
<protein>
    <submittedName>
        <fullName evidence="1">Uncharacterized protein</fullName>
    </submittedName>
</protein>
<sequence>MADLESLLTLPVGMPVSLEMLDPPARRAVRALPVGAVERDENSVIRRAVRSLQVDLAVVRAPGWRTGLEQAARFSPFCRRTVLLDRRPPRPEQVLAEVGFYGVGAVVPVDDNVELVLEPERYRPLRHTAAAGGSWRICTSGCSQSRPSERGTTVAAGAAWATS</sequence>
<evidence type="ECO:0000313" key="1">
    <source>
        <dbReference type="EMBL" id="GGX70068.1"/>
    </source>
</evidence>
<dbReference type="RefSeq" id="WP_190190317.1">
    <property type="nucleotide sequence ID" value="NZ_BMVU01000008.1"/>
</dbReference>
<reference evidence="1" key="2">
    <citation type="submission" date="2020-09" db="EMBL/GenBank/DDBJ databases">
        <authorList>
            <person name="Sun Q."/>
            <person name="Ohkuma M."/>
        </authorList>
    </citation>
    <scope>NUCLEOTIDE SEQUENCE</scope>
    <source>
        <strain evidence="1">JCM 4790</strain>
    </source>
</reference>
<dbReference type="AlphaFoldDB" id="A0A918KN74"/>
<name>A0A918KN74_9ACTN</name>
<keyword evidence="2" id="KW-1185">Reference proteome</keyword>